<evidence type="ECO:0000259" key="3">
    <source>
        <dbReference type="Pfam" id="PF06429"/>
    </source>
</evidence>
<keyword evidence="5" id="KW-0282">Flagellum</keyword>
<evidence type="ECO:0000259" key="4">
    <source>
        <dbReference type="Pfam" id="PF22692"/>
    </source>
</evidence>
<dbReference type="EMBL" id="FPHP01000048">
    <property type="protein sequence ID" value="SFV75913.1"/>
    <property type="molecule type" value="Genomic_DNA"/>
</dbReference>
<comment type="similarity">
    <text evidence="1">Belongs to the flagella basal body rod proteins family.</text>
</comment>
<accession>A0A1W1D5K2</accession>
<protein>
    <submittedName>
        <fullName evidence="5">Flagellar hook protein FlgE</fullName>
    </submittedName>
</protein>
<feature type="domain" description="Flagellar basal-body/hook protein C-terminal" evidence="3">
    <location>
        <begin position="377"/>
        <end position="418"/>
    </location>
</feature>
<dbReference type="Pfam" id="PF06429">
    <property type="entry name" value="Flg_bbr_C"/>
    <property type="match status" value="1"/>
</dbReference>
<reference evidence="5" key="1">
    <citation type="submission" date="2016-10" db="EMBL/GenBank/DDBJ databases">
        <authorList>
            <person name="de Groot N.N."/>
        </authorList>
    </citation>
    <scope>NUCLEOTIDE SEQUENCE</scope>
</reference>
<dbReference type="PANTHER" id="PTHR30435">
    <property type="entry name" value="FLAGELLAR PROTEIN"/>
    <property type="match status" value="1"/>
</dbReference>
<organism evidence="5">
    <name type="scientific">hydrothermal vent metagenome</name>
    <dbReference type="NCBI Taxonomy" id="652676"/>
    <lineage>
        <taxon>unclassified sequences</taxon>
        <taxon>metagenomes</taxon>
        <taxon>ecological metagenomes</taxon>
    </lineage>
</organism>
<name>A0A1W1D5K2_9ZZZZ</name>
<dbReference type="InterPro" id="IPR053967">
    <property type="entry name" value="LlgE_F_G-like_D1"/>
</dbReference>
<evidence type="ECO:0000313" key="5">
    <source>
        <dbReference type="EMBL" id="SFV75913.1"/>
    </source>
</evidence>
<keyword evidence="5" id="KW-0966">Cell projection</keyword>
<evidence type="ECO:0000256" key="1">
    <source>
        <dbReference type="ARBA" id="ARBA00009677"/>
    </source>
</evidence>
<dbReference type="InterPro" id="IPR010930">
    <property type="entry name" value="Flg_bb/hook_C_dom"/>
</dbReference>
<dbReference type="InterPro" id="IPR037058">
    <property type="entry name" value="Falgellar_hook_FlgE_sf"/>
</dbReference>
<evidence type="ECO:0000259" key="2">
    <source>
        <dbReference type="Pfam" id="PF00460"/>
    </source>
</evidence>
<dbReference type="InterPro" id="IPR001444">
    <property type="entry name" value="Flag_bb_rod_N"/>
</dbReference>
<dbReference type="SUPFAM" id="SSF117143">
    <property type="entry name" value="Flagellar hook protein flgE"/>
    <property type="match status" value="1"/>
</dbReference>
<dbReference type="GO" id="GO:0009288">
    <property type="term" value="C:bacterial-type flagellum"/>
    <property type="evidence" value="ECO:0007669"/>
    <property type="project" value="TreeGrafter"/>
</dbReference>
<dbReference type="InterPro" id="IPR037925">
    <property type="entry name" value="FlgE/F/G-like"/>
</dbReference>
<keyword evidence="5" id="KW-0969">Cilium</keyword>
<feature type="domain" description="Flagellar hook protein FlgE/F/G-like D1" evidence="4">
    <location>
        <begin position="92"/>
        <end position="141"/>
    </location>
</feature>
<dbReference type="GO" id="GO:0071978">
    <property type="term" value="P:bacterial-type flagellum-dependent swarming motility"/>
    <property type="evidence" value="ECO:0007669"/>
    <property type="project" value="TreeGrafter"/>
</dbReference>
<gene>
    <name evidence="5" type="ORF">MNB_SM-3-843</name>
</gene>
<dbReference type="Pfam" id="PF22692">
    <property type="entry name" value="LlgE_F_G_D1"/>
    <property type="match status" value="1"/>
</dbReference>
<dbReference type="NCBIfam" id="TIGR03506">
    <property type="entry name" value="FlgEFG_subfam"/>
    <property type="match status" value="1"/>
</dbReference>
<dbReference type="Gene3D" id="2.60.98.20">
    <property type="entry name" value="Flagellar hook protein FlgE"/>
    <property type="match status" value="1"/>
</dbReference>
<dbReference type="InterPro" id="IPR020013">
    <property type="entry name" value="Flagellar_FlgE/F/G"/>
</dbReference>
<proteinExistence type="inferred from homology"/>
<sequence>MMVQAFYTGISGLKSNQSAIDVESDNIANINTTGFRASNPSFASLFSKNINTPNTASNVSSEEGLGTRMYATADMIQTQGARALTDRNTDLAIDGDGWFGVQNGDETFYTRAGDFVFDKNNDLVTADGMYVLGTMTQNIQNNVLTKEVSETKLGPIDTQQKLRFPKFLYYPPVPTTTSSFFGNLNTTDSTREFGATVIDPQNNKNNLKLTFTKSKEQIAPGVQWDVVAKTISSDGERVYDTQEGKVFFDEKGALLKSTLTTIDNNGAKVNIDLGKDFTGLISVNGKTTNASSKSDGVIGGELEGYQINRNAEVIATFTNGKQSSVGKIALYHFQNDQGLEKISNTRYKVSSNSGQPLFYQDQNGQDILGATVHNFQLERSNVLLENSLTNLIVLQRSFDANSKTITTADQMIQKALSMDAS</sequence>
<dbReference type="AlphaFoldDB" id="A0A1W1D5K2"/>
<dbReference type="PANTHER" id="PTHR30435:SF19">
    <property type="entry name" value="FLAGELLAR BASAL-BODY ROD PROTEIN FLGG"/>
    <property type="match status" value="1"/>
</dbReference>
<feature type="domain" description="Flagellar basal body rod protein N-terminal" evidence="2">
    <location>
        <begin position="6"/>
        <end position="36"/>
    </location>
</feature>
<dbReference type="Pfam" id="PF00460">
    <property type="entry name" value="Flg_bb_rod"/>
    <property type="match status" value="1"/>
</dbReference>